<dbReference type="AlphaFoldDB" id="A0A0S7WRX4"/>
<proteinExistence type="inferred from homology"/>
<dbReference type="Proteomes" id="UP000052008">
    <property type="component" value="Unassembled WGS sequence"/>
</dbReference>
<name>A0A0S7WRX4_UNCT6</name>
<dbReference type="InterPro" id="IPR002843">
    <property type="entry name" value="ATPase_V0-cplx_csu/dsu"/>
</dbReference>
<gene>
    <name evidence="4" type="ORF">AMJ39_06605</name>
</gene>
<comment type="caution">
    <text evidence="4">The sequence shown here is derived from an EMBL/GenBank/DDBJ whole genome shotgun (WGS) entry which is preliminary data.</text>
</comment>
<evidence type="ECO:0000313" key="4">
    <source>
        <dbReference type="EMBL" id="KPJ52902.1"/>
    </source>
</evidence>
<dbReference type="SUPFAM" id="SSF103486">
    <property type="entry name" value="V-type ATP synthase subunit C"/>
    <property type="match status" value="1"/>
</dbReference>
<comment type="similarity">
    <text evidence="1">Belongs to the V-ATPase V0D/AC39 subunit family.</text>
</comment>
<dbReference type="InterPro" id="IPR036079">
    <property type="entry name" value="ATPase_csu/dsu_sf"/>
</dbReference>
<accession>A0A0S7WRX4</accession>
<dbReference type="GO" id="GO:0046961">
    <property type="term" value="F:proton-transporting ATPase activity, rotational mechanism"/>
    <property type="evidence" value="ECO:0007669"/>
    <property type="project" value="InterPro"/>
</dbReference>
<dbReference type="InterPro" id="IPR035067">
    <property type="entry name" value="V-type_ATPase_csu/dsu"/>
</dbReference>
<evidence type="ECO:0000256" key="3">
    <source>
        <dbReference type="ARBA" id="ARBA00023065"/>
    </source>
</evidence>
<organism evidence="4 5">
    <name type="scientific">candidate division TA06 bacterium DG_24</name>
    <dbReference type="NCBI Taxonomy" id="1703770"/>
    <lineage>
        <taxon>Bacteria</taxon>
        <taxon>Bacteria division TA06</taxon>
    </lineage>
</organism>
<dbReference type="InterPro" id="IPR044911">
    <property type="entry name" value="V-type_ATPase_csu/dsu_dom_3"/>
</dbReference>
<reference evidence="4 5" key="1">
    <citation type="journal article" date="2015" name="Microbiome">
        <title>Genomic resolution of linkages in carbon, nitrogen, and sulfur cycling among widespread estuary sediment bacteria.</title>
        <authorList>
            <person name="Baker B.J."/>
            <person name="Lazar C.S."/>
            <person name="Teske A.P."/>
            <person name="Dick G.J."/>
        </authorList>
    </citation>
    <scope>NUCLEOTIDE SEQUENCE [LARGE SCALE GENOMIC DNA]</scope>
    <source>
        <strain evidence="4">DG_24</strain>
    </source>
</reference>
<evidence type="ECO:0008006" key="6">
    <source>
        <dbReference type="Google" id="ProtNLM"/>
    </source>
</evidence>
<dbReference type="Gene3D" id="1.10.132.50">
    <property type="entry name" value="ATP synthase (C/AC39) subunit, domain 3"/>
    <property type="match status" value="1"/>
</dbReference>
<evidence type="ECO:0000256" key="2">
    <source>
        <dbReference type="ARBA" id="ARBA00022448"/>
    </source>
</evidence>
<evidence type="ECO:0000313" key="5">
    <source>
        <dbReference type="Proteomes" id="UP000052008"/>
    </source>
</evidence>
<dbReference type="InterPro" id="IPR050873">
    <property type="entry name" value="V-ATPase_V0D/AC39_subunit"/>
</dbReference>
<sequence length="344" mass="39443">MSRWLRSQRTPGQDTRYAFAVGRIRALEARLLDSARIDRLLDADDAEEALRILSDSEYGGLVAELAQATQFESILTAEEDRLWRLFNELCLDGWLRDLILSRLDYANLKVLSRLRLILKSEEPWSAREGGVAIDVLSEALTERTPALLPDHLASAVGVLLDSESEGRLSPRQTDLVLDHAYFAFLLQQAQDHGTTFFIQFVRVWIDLVNIETFFRMRYFRPDLETVRLAFHNGGTIPVSHFLALLDEPPEVLGHRFYATAYFSLVEHGSAALEATGSFSRLEKLLDDYLIDFVRRTKVYPFGSEPLIAYLLAKEHELKMLRMIFMAKTVHIREAALKHRMPEVY</sequence>
<protein>
    <recommendedName>
        <fullName evidence="6">ATPase</fullName>
    </recommendedName>
</protein>
<dbReference type="PANTHER" id="PTHR38682:SF1">
    <property type="entry name" value="V-TYPE ATP SYNTHASE SUBUNIT C"/>
    <property type="match status" value="1"/>
</dbReference>
<evidence type="ECO:0000256" key="1">
    <source>
        <dbReference type="ARBA" id="ARBA00006709"/>
    </source>
</evidence>
<dbReference type="Gene3D" id="1.20.1690.10">
    <property type="entry name" value="V-type ATP synthase subunit C domain"/>
    <property type="match status" value="2"/>
</dbReference>
<dbReference type="STRING" id="1703770.AMJ39_06605"/>
<keyword evidence="3" id="KW-0406">Ion transport</keyword>
<keyword evidence="2" id="KW-0813">Transport</keyword>
<dbReference type="EMBL" id="LIZS01000037">
    <property type="protein sequence ID" value="KPJ52902.1"/>
    <property type="molecule type" value="Genomic_DNA"/>
</dbReference>
<dbReference type="Pfam" id="PF01992">
    <property type="entry name" value="vATP-synt_AC39"/>
    <property type="match status" value="1"/>
</dbReference>
<dbReference type="PANTHER" id="PTHR38682">
    <property type="entry name" value="V-TYPE ATP SYNTHASE SUBUNIT C"/>
    <property type="match status" value="1"/>
</dbReference>